<feature type="domain" description="Transposase DDE" evidence="1">
    <location>
        <begin position="117"/>
        <end position="245"/>
    </location>
</feature>
<dbReference type="EMBL" id="VUNG01000031">
    <property type="protein sequence ID" value="MST85182.1"/>
    <property type="molecule type" value="Genomic_DNA"/>
</dbReference>
<keyword evidence="3" id="KW-1185">Reference proteome</keyword>
<accession>A0A7K0KH58</accession>
<protein>
    <submittedName>
        <fullName evidence="2">Transposase</fullName>
    </submittedName>
</protein>
<name>A0A7K0KH58_9BACT</name>
<comment type="caution">
    <text evidence="2">The sequence shown here is derived from an EMBL/GenBank/DDBJ whole genome shotgun (WGS) entry which is preliminary data.</text>
</comment>
<proteinExistence type="predicted"/>
<gene>
    <name evidence="2" type="ORF">FYJ73_11000</name>
</gene>
<dbReference type="InterPro" id="IPR025668">
    <property type="entry name" value="Tnp_DDE_dom"/>
</dbReference>
<organism evidence="2 3">
    <name type="scientific">Hallella mizrahii</name>
    <dbReference type="NCBI Taxonomy" id="2606637"/>
    <lineage>
        <taxon>Bacteria</taxon>
        <taxon>Pseudomonadati</taxon>
        <taxon>Bacteroidota</taxon>
        <taxon>Bacteroidia</taxon>
        <taxon>Bacteroidales</taxon>
        <taxon>Prevotellaceae</taxon>
        <taxon>Hallella</taxon>
    </lineage>
</organism>
<dbReference type="AlphaFoldDB" id="A0A7K0KH58"/>
<evidence type="ECO:0000313" key="2">
    <source>
        <dbReference type="EMBL" id="MST85182.1"/>
    </source>
</evidence>
<reference evidence="2 3" key="1">
    <citation type="submission" date="2019-08" db="EMBL/GenBank/DDBJ databases">
        <title>In-depth cultivation of the pig gut microbiome towards novel bacterial diversity and tailored functional studies.</title>
        <authorList>
            <person name="Wylensek D."/>
            <person name="Hitch T.C.A."/>
            <person name="Clavel T."/>
        </authorList>
    </citation>
    <scope>NUCLEOTIDE SEQUENCE [LARGE SCALE GENOMIC DNA]</scope>
    <source>
        <strain evidence="2 3">LKV-178-WT-2A</strain>
    </source>
</reference>
<evidence type="ECO:0000259" key="1">
    <source>
        <dbReference type="Pfam" id="PF13701"/>
    </source>
</evidence>
<dbReference type="Pfam" id="PF13701">
    <property type="entry name" value="DDE_Tnp_1_4"/>
    <property type="match status" value="2"/>
</dbReference>
<sequence>MGRLIPDDRTQCLVRHSYKEMVCQRVNQILCGYEDANDCDRLRGDSALKMLVGRRPSDKDLCSQATMTRLENNVDSKTLYKIGELFVEQYVKSFTKPPRHVILDADDTNANTYANTYKGTNIRFVVTKNRNNSPETIYKRYCKRGEMELWIKDIKYFKADRMSCNSYWANYFRLSLYAAAFVIAHTMKHELFNGTAIESFTMDSFIKRIMLSAVYIVEKKTFIHVSFSPHHRHLEELAVALERLAA</sequence>
<feature type="domain" description="Transposase DDE" evidence="1">
    <location>
        <begin position="3"/>
        <end position="115"/>
    </location>
</feature>
<evidence type="ECO:0000313" key="3">
    <source>
        <dbReference type="Proteomes" id="UP000438914"/>
    </source>
</evidence>
<dbReference type="Proteomes" id="UP000438914">
    <property type="component" value="Unassembled WGS sequence"/>
</dbReference>